<comment type="pathway">
    <text evidence="1 10">Bacterial outer membrane biogenesis; LPS core biosynthesis.</text>
</comment>
<comment type="subcellular location">
    <subcellularLocation>
        <location evidence="10">Cell membrane</location>
    </subcellularLocation>
</comment>
<dbReference type="UniPathway" id="UPA00958"/>
<dbReference type="PANTHER" id="PTHR42755:SF1">
    <property type="entry name" value="3-DEOXY-D-MANNO-OCTULOSONIC ACID TRANSFERASE, MITOCHONDRIAL-RELATED"/>
    <property type="match status" value="1"/>
</dbReference>
<evidence type="ECO:0000256" key="4">
    <source>
        <dbReference type="ARBA" id="ARBA00019077"/>
    </source>
</evidence>
<dbReference type="Gene3D" id="3.40.50.11720">
    <property type="entry name" value="3-Deoxy-D-manno-octulosonic-acid transferase, N-terminal domain"/>
    <property type="match status" value="1"/>
</dbReference>
<dbReference type="Gene3D" id="3.40.50.2000">
    <property type="entry name" value="Glycogen Phosphorylase B"/>
    <property type="match status" value="1"/>
</dbReference>
<feature type="site" description="Transition state stabilizer" evidence="9">
    <location>
        <position position="140"/>
    </location>
</feature>
<dbReference type="GO" id="GO:0009245">
    <property type="term" value="P:lipid A biosynthetic process"/>
    <property type="evidence" value="ECO:0007669"/>
    <property type="project" value="TreeGrafter"/>
</dbReference>
<name>A0A410H1F7_9GAMM</name>
<dbReference type="GO" id="GO:0009244">
    <property type="term" value="P:lipopolysaccharide core region biosynthetic process"/>
    <property type="evidence" value="ECO:0007669"/>
    <property type="project" value="UniProtKB-UniRule"/>
</dbReference>
<evidence type="ECO:0000256" key="5">
    <source>
        <dbReference type="ARBA" id="ARBA00022679"/>
    </source>
</evidence>
<feature type="domain" description="3-deoxy-D-manno-octulosonic-acid transferase N-terminal" evidence="11">
    <location>
        <begin position="45"/>
        <end position="221"/>
    </location>
</feature>
<dbReference type="Pfam" id="PF04413">
    <property type="entry name" value="Glycos_transf_N"/>
    <property type="match status" value="1"/>
</dbReference>
<sequence length="450" mass="50571">MGLWLYRFLLFLAFPLIAYSGWKRCRKADRQARQENDYAPIPQCFRARFGWNNQPFQKGGIWIHAVSVGETRSIFPLLTELKAQYPDTPITLTSGSTQGAQQALRFAPIPIQHQMIPYDYPGAVQRFLDKIAPKLVIMVETEIWPNLYQACHDHQIPLVLANARIKEKSFQAYRKWGARLIANALNQTQLIASQFTADTDHLVALGVHRDRIQQLGNLKSDIHIPADLAENAQAWRKDAHSDKRFIWVAASTHGPVKDSSTSEEALMLNAHRALLKSTPDALLILVPRHTDRFTEVAKLLEQSDLKVAVRSRGETVTADTQVYLADTIGELMLWFQVGDVAFIGGSLVPFGGHNILEPAALGKPVLSGQYHMNLQALYDTFKDDNAVSIADDDIQLGEQLVLFAQNPEQRQAYAERAYNCFKKQSGALPRFMDAIKPFLAPNPSQTTTEK</sequence>
<keyword evidence="10" id="KW-0448">Lipopolysaccharide biosynthesis</keyword>
<evidence type="ECO:0000256" key="6">
    <source>
        <dbReference type="ARBA" id="ARBA00031445"/>
    </source>
</evidence>
<keyword evidence="10" id="KW-1003">Cell membrane</keyword>
<dbReference type="Proteomes" id="UP000285478">
    <property type="component" value="Chromosome"/>
</dbReference>
<keyword evidence="13" id="KW-1185">Reference proteome</keyword>
<keyword evidence="5 10" id="KW-0808">Transferase</keyword>
<reference evidence="12 13" key="1">
    <citation type="journal article" date="2018" name="Environ. Microbiol.">
        <title>Genomes of ubiquitous marine and hypersaline Hydrogenovibrio, Thiomicrorhabdus and Thiomicrospira spp. encode a diversity of mechanisms to sustain chemolithoautotrophy in heterogeneous environments.</title>
        <authorList>
            <person name="Scott K.M."/>
            <person name="Williams J."/>
            <person name="Porter C.M.B."/>
            <person name="Russel S."/>
            <person name="Harmer T.L."/>
            <person name="Paul J.H."/>
            <person name="Antonen K.M."/>
            <person name="Bridges M.K."/>
            <person name="Camper G.J."/>
            <person name="Campla C.K."/>
            <person name="Casella L.G."/>
            <person name="Chase E."/>
            <person name="Conrad J.W."/>
            <person name="Cruz M.C."/>
            <person name="Dunlap D.S."/>
            <person name="Duran L."/>
            <person name="Fahsbender E.M."/>
            <person name="Goldsmith D.B."/>
            <person name="Keeley R.F."/>
            <person name="Kondoff M.R."/>
            <person name="Kussy B.I."/>
            <person name="Lane M.K."/>
            <person name="Lawler S."/>
            <person name="Leigh B.A."/>
            <person name="Lewis C."/>
            <person name="Lostal L.M."/>
            <person name="Marking D."/>
            <person name="Mancera P.A."/>
            <person name="McClenthan E.C."/>
            <person name="McIntyre E.A."/>
            <person name="Mine J.A."/>
            <person name="Modi S."/>
            <person name="Moore B.D."/>
            <person name="Morgan W.A."/>
            <person name="Nelson K.M."/>
            <person name="Nguyen K.N."/>
            <person name="Ogburn N."/>
            <person name="Parrino D.G."/>
            <person name="Pedapudi A.D."/>
            <person name="Pelham R.P."/>
            <person name="Preece A.M."/>
            <person name="Rampersad E.A."/>
            <person name="Richardson J.C."/>
            <person name="Rodgers C.M."/>
            <person name="Schaffer B.L."/>
            <person name="Sheridan N.E."/>
            <person name="Solone M.R."/>
            <person name="Staley Z.R."/>
            <person name="Tabuchi M."/>
            <person name="Waide R.J."/>
            <person name="Wanjugi P.W."/>
            <person name="Young S."/>
            <person name="Clum A."/>
            <person name="Daum C."/>
            <person name="Huntemann M."/>
            <person name="Ivanova N."/>
            <person name="Kyrpides N."/>
            <person name="Mikhailova N."/>
            <person name="Palaniappan K."/>
            <person name="Pillay M."/>
            <person name="Reddy T.B.K."/>
            <person name="Shapiro N."/>
            <person name="Stamatis D."/>
            <person name="Varghese N."/>
            <person name="Woyke T."/>
            <person name="Boden R."/>
            <person name="Freyermuth S.K."/>
            <person name="Kerfeld C.A."/>
        </authorList>
    </citation>
    <scope>NUCLEOTIDE SEQUENCE [LARGE SCALE GENOMIC DNA]</scope>
    <source>
        <strain evidence="12 13">JR-2</strain>
    </source>
</reference>
<evidence type="ECO:0000313" key="13">
    <source>
        <dbReference type="Proteomes" id="UP000285478"/>
    </source>
</evidence>
<proteinExistence type="inferred from homology"/>
<evidence type="ECO:0000256" key="1">
    <source>
        <dbReference type="ARBA" id="ARBA00004713"/>
    </source>
</evidence>
<keyword evidence="10" id="KW-0472">Membrane</keyword>
<evidence type="ECO:0000256" key="7">
    <source>
        <dbReference type="ARBA" id="ARBA00049183"/>
    </source>
</evidence>
<feature type="active site" description="Proton acceptor" evidence="8">
    <location>
        <position position="70"/>
    </location>
</feature>
<organism evidence="12 13">
    <name type="scientific">Hydrogenovibrio thermophilus</name>
    <dbReference type="NCBI Taxonomy" id="265883"/>
    <lineage>
        <taxon>Bacteria</taxon>
        <taxon>Pseudomonadati</taxon>
        <taxon>Pseudomonadota</taxon>
        <taxon>Gammaproteobacteria</taxon>
        <taxon>Thiotrichales</taxon>
        <taxon>Piscirickettsiaceae</taxon>
        <taxon>Hydrogenovibrio</taxon>
    </lineage>
</organism>
<dbReference type="RefSeq" id="WP_128384438.1">
    <property type="nucleotide sequence ID" value="NZ_CP035033.1"/>
</dbReference>
<protein>
    <recommendedName>
        <fullName evidence="4 10">3-deoxy-D-manno-octulosonic acid transferase</fullName>
        <shortName evidence="10">Kdo transferase</shortName>
        <ecNumber evidence="3 10">2.4.99.12</ecNumber>
    </recommendedName>
    <alternativeName>
        <fullName evidence="6 10">Lipid IV(A) 3-deoxy-D-manno-octulosonic acid transferase</fullName>
    </alternativeName>
</protein>
<evidence type="ECO:0000256" key="8">
    <source>
        <dbReference type="PIRSR" id="PIRSR639901-1"/>
    </source>
</evidence>
<dbReference type="KEGG" id="htr:EPV75_03125"/>
<dbReference type="InterPro" id="IPR039901">
    <property type="entry name" value="Kdotransferase"/>
</dbReference>
<dbReference type="InterPro" id="IPR038107">
    <property type="entry name" value="Glycos_transf_N_sf"/>
</dbReference>
<feature type="site" description="Transition state stabilizer" evidence="9">
    <location>
        <position position="219"/>
    </location>
</feature>
<dbReference type="EMBL" id="CP035033">
    <property type="protein sequence ID" value="QAB14734.1"/>
    <property type="molecule type" value="Genomic_DNA"/>
</dbReference>
<gene>
    <name evidence="12" type="ORF">EPV75_03125</name>
</gene>
<dbReference type="EC" id="2.4.99.12" evidence="3 10"/>
<comment type="function">
    <text evidence="10">Involved in lipopolysaccharide (LPS) biosynthesis. Catalyzes the transfer of 3-deoxy-D-manno-octulosonate (Kdo) residue(s) from CMP-Kdo to lipid IV(A), the tetraacyldisaccharide-1,4'-bisphosphate precursor of lipid A.</text>
</comment>
<dbReference type="AlphaFoldDB" id="A0A410H1F7"/>
<comment type="similarity">
    <text evidence="2">Belongs to the glycosyltransferase group 1 family. Glycosyltransferase 30 subfamily.</text>
</comment>
<dbReference type="SUPFAM" id="SSF53756">
    <property type="entry name" value="UDP-Glycosyltransferase/glycogen phosphorylase"/>
    <property type="match status" value="1"/>
</dbReference>
<evidence type="ECO:0000259" key="11">
    <source>
        <dbReference type="Pfam" id="PF04413"/>
    </source>
</evidence>
<evidence type="ECO:0000256" key="9">
    <source>
        <dbReference type="PIRSR" id="PIRSR639901-2"/>
    </source>
</evidence>
<dbReference type="FunFam" id="3.40.50.2000:FF:000032">
    <property type="entry name" value="3-deoxy-D-manno-octulosonic acid transferase"/>
    <property type="match status" value="1"/>
</dbReference>
<comment type="catalytic activity">
    <reaction evidence="7 10">
        <text>lipid IVA (E. coli) + CMP-3-deoxy-beta-D-manno-octulosonate = alpha-Kdo-(2-&gt;6)-lipid IVA (E. coli) + CMP + H(+)</text>
        <dbReference type="Rhea" id="RHEA:28066"/>
        <dbReference type="ChEBI" id="CHEBI:15378"/>
        <dbReference type="ChEBI" id="CHEBI:58603"/>
        <dbReference type="ChEBI" id="CHEBI:60364"/>
        <dbReference type="ChEBI" id="CHEBI:60377"/>
        <dbReference type="ChEBI" id="CHEBI:85987"/>
        <dbReference type="EC" id="2.4.99.12"/>
    </reaction>
</comment>
<evidence type="ECO:0000256" key="3">
    <source>
        <dbReference type="ARBA" id="ARBA00012621"/>
    </source>
</evidence>
<evidence type="ECO:0000313" key="12">
    <source>
        <dbReference type="EMBL" id="QAB14734.1"/>
    </source>
</evidence>
<dbReference type="PANTHER" id="PTHR42755">
    <property type="entry name" value="3-DEOXY-MANNO-OCTULOSONATE CYTIDYLYLTRANSFERASE"/>
    <property type="match status" value="1"/>
</dbReference>
<dbReference type="InterPro" id="IPR007507">
    <property type="entry name" value="Glycos_transf_N"/>
</dbReference>
<evidence type="ECO:0000256" key="2">
    <source>
        <dbReference type="ARBA" id="ARBA00006380"/>
    </source>
</evidence>
<dbReference type="GO" id="GO:0043842">
    <property type="term" value="F:Kdo transferase activity"/>
    <property type="evidence" value="ECO:0007669"/>
    <property type="project" value="UniProtKB-EC"/>
</dbReference>
<evidence type="ECO:0000256" key="10">
    <source>
        <dbReference type="RuleBase" id="RU365103"/>
    </source>
</evidence>
<dbReference type="GO" id="GO:0005886">
    <property type="term" value="C:plasma membrane"/>
    <property type="evidence" value="ECO:0007669"/>
    <property type="project" value="UniProtKB-SubCell"/>
</dbReference>
<accession>A0A410H1F7</accession>